<evidence type="ECO:0000313" key="2">
    <source>
        <dbReference type="EMBL" id="MFC7407374.1"/>
    </source>
</evidence>
<reference evidence="3" key="1">
    <citation type="journal article" date="2019" name="Int. J. Syst. Evol. Microbiol.">
        <title>The Global Catalogue of Microorganisms (GCM) 10K type strain sequencing project: providing services to taxonomists for standard genome sequencing and annotation.</title>
        <authorList>
            <consortium name="The Broad Institute Genomics Platform"/>
            <consortium name="The Broad Institute Genome Sequencing Center for Infectious Disease"/>
            <person name="Wu L."/>
            <person name="Ma J."/>
        </authorList>
    </citation>
    <scope>NUCLEOTIDE SEQUENCE [LARGE SCALE GENOMIC DNA]</scope>
    <source>
        <strain evidence="3">CGMCC 1.12371</strain>
    </source>
</reference>
<keyword evidence="3" id="KW-1185">Reference proteome</keyword>
<evidence type="ECO:0000256" key="1">
    <source>
        <dbReference type="SAM" id="MobiDB-lite"/>
    </source>
</evidence>
<name>A0ABW2QD45_9BURK</name>
<dbReference type="EMBL" id="JBHTCA010000001">
    <property type="protein sequence ID" value="MFC7407374.1"/>
    <property type="molecule type" value="Genomic_DNA"/>
</dbReference>
<feature type="compositionally biased region" description="Basic and acidic residues" evidence="1">
    <location>
        <begin position="1"/>
        <end position="15"/>
    </location>
</feature>
<evidence type="ECO:0000313" key="3">
    <source>
        <dbReference type="Proteomes" id="UP001596501"/>
    </source>
</evidence>
<dbReference type="Pfam" id="PF13835">
    <property type="entry name" value="DUF4194"/>
    <property type="match status" value="1"/>
</dbReference>
<dbReference type="Proteomes" id="UP001596501">
    <property type="component" value="Unassembled WGS sequence"/>
</dbReference>
<accession>A0ABW2QD45</accession>
<dbReference type="InterPro" id="IPR025449">
    <property type="entry name" value="JetB"/>
</dbReference>
<gene>
    <name evidence="2" type="ORF">ACFQPB_00720</name>
</gene>
<feature type="compositionally biased region" description="Low complexity" evidence="1">
    <location>
        <begin position="30"/>
        <end position="40"/>
    </location>
</feature>
<sequence length="268" mass="29602">MPTPHPPRDLFDRLAAEAQATPPWPPAQAGPPAEGGSAPTDDASSRAERTPLDLRRAVQELLKHGWLEQASKPRLYRTVSHQTEQVNRLLEPLDLEVALDEVRGLAFVRVVADYSADGDSNSTDEDADGWSHPLVFRQRLTLEQSLLVAILRREFIQQEQEGGLGVAVRLAVDDVLPQLDVFIARSGSDTQDHKRLMQLLDNLRKHGVVSEVDAQDRFLIRPMIVHLANPENLQALLLHLRALAHPANGTDQVAADAHTDNPTPTEAD</sequence>
<organism evidence="2 3">
    <name type="scientific">Hydrogenophaga atypica</name>
    <dbReference type="NCBI Taxonomy" id="249409"/>
    <lineage>
        <taxon>Bacteria</taxon>
        <taxon>Pseudomonadati</taxon>
        <taxon>Pseudomonadota</taxon>
        <taxon>Betaproteobacteria</taxon>
        <taxon>Burkholderiales</taxon>
        <taxon>Comamonadaceae</taxon>
        <taxon>Hydrogenophaga</taxon>
    </lineage>
</organism>
<comment type="caution">
    <text evidence="2">The sequence shown here is derived from an EMBL/GenBank/DDBJ whole genome shotgun (WGS) entry which is preliminary data.</text>
</comment>
<feature type="region of interest" description="Disordered" evidence="1">
    <location>
        <begin position="1"/>
        <end position="49"/>
    </location>
</feature>
<proteinExistence type="predicted"/>
<protein>
    <submittedName>
        <fullName evidence="2">DUF4194 domain-containing protein</fullName>
    </submittedName>
</protein>